<feature type="chain" id="PRO_5045905943" evidence="5">
    <location>
        <begin position="24"/>
        <end position="540"/>
    </location>
</feature>
<evidence type="ECO:0000313" key="8">
    <source>
        <dbReference type="Proteomes" id="UP001321498"/>
    </source>
</evidence>
<dbReference type="PROSITE" id="PS51257">
    <property type="entry name" value="PROKAR_LIPOPROTEIN"/>
    <property type="match status" value="1"/>
</dbReference>
<dbReference type="Pfam" id="PF00496">
    <property type="entry name" value="SBP_bac_5"/>
    <property type="match status" value="1"/>
</dbReference>
<evidence type="ECO:0000256" key="3">
    <source>
        <dbReference type="ARBA" id="ARBA00022448"/>
    </source>
</evidence>
<sequence>MRKRYPLLAGVAAIAVLALSACAPEAPPAATSTSTAKAGTDTLNIATTTDVVNYNPLVGNSRSDYWVSNLMYPHLLSMNEDGDRIPEVATDWGYVDETTGFYEIRDDMKWSDGEPLTAEDVAYTLNATKKDKPAGTLYGQLANMDSAEAVSKTRVEMKLSKPDASIVEGIGFWGNIVPQHVFEKAGSVAEFANDGSDGGWVSAGPFVLTKVQVGQSYTMDRVEDYPIVKGGTPIPAKVVYRVYPDVNAEILALQSGAVDAIANALPPAQVEQLKNTAGIKVEESTGLGYAHMTYNMDNPDLAKVEVRQALAHAADYDAIRKVVLQGQAVSTGSSPLMEVHGDYYDKSIKEYDFDVDKSRSLMEKAGYTADANGNFPVSFRLIYSLQDSVTSQWVQLVKDSAAKAGITIELQGTERNTYLAMTNAGDYDIYAGNFAIMEDPVTNMVLSYLPGGAINYTHVDDPELNDLINTASTSADEKERVKLMREAAQIVHEKVYDNIMYSQQLYFAHSDKWTGFVSKPSELLSIVNPVSLASASKTAK</sequence>
<dbReference type="PIRSF" id="PIRSF002741">
    <property type="entry name" value="MppA"/>
    <property type="match status" value="1"/>
</dbReference>
<dbReference type="PANTHER" id="PTHR30290:SF10">
    <property type="entry name" value="PERIPLASMIC OLIGOPEPTIDE-BINDING PROTEIN-RELATED"/>
    <property type="match status" value="1"/>
</dbReference>
<dbReference type="InterPro" id="IPR030678">
    <property type="entry name" value="Peptide/Ni-bd"/>
</dbReference>
<protein>
    <submittedName>
        <fullName evidence="7">Peptide ABC transporter substrate-binding protein</fullName>
    </submittedName>
</protein>
<keyword evidence="4 5" id="KW-0732">Signal</keyword>
<dbReference type="EMBL" id="AP027731">
    <property type="protein sequence ID" value="BDZ46853.1"/>
    <property type="molecule type" value="Genomic_DNA"/>
</dbReference>
<dbReference type="Gene3D" id="3.90.76.10">
    <property type="entry name" value="Dipeptide-binding Protein, Domain 1"/>
    <property type="match status" value="1"/>
</dbReference>
<comment type="similarity">
    <text evidence="2">Belongs to the bacterial solute-binding protein 5 family.</text>
</comment>
<dbReference type="Gene3D" id="3.10.105.10">
    <property type="entry name" value="Dipeptide-binding Protein, Domain 3"/>
    <property type="match status" value="1"/>
</dbReference>
<dbReference type="PANTHER" id="PTHR30290">
    <property type="entry name" value="PERIPLASMIC BINDING COMPONENT OF ABC TRANSPORTER"/>
    <property type="match status" value="1"/>
</dbReference>
<feature type="signal peptide" evidence="5">
    <location>
        <begin position="1"/>
        <end position="23"/>
    </location>
</feature>
<evidence type="ECO:0000313" key="7">
    <source>
        <dbReference type="EMBL" id="BDZ46853.1"/>
    </source>
</evidence>
<name>A0ABM8GEW0_9MICO</name>
<evidence type="ECO:0000256" key="5">
    <source>
        <dbReference type="SAM" id="SignalP"/>
    </source>
</evidence>
<dbReference type="SUPFAM" id="SSF53850">
    <property type="entry name" value="Periplasmic binding protein-like II"/>
    <property type="match status" value="1"/>
</dbReference>
<proteinExistence type="inferred from homology"/>
<keyword evidence="3" id="KW-0813">Transport</keyword>
<evidence type="ECO:0000259" key="6">
    <source>
        <dbReference type="Pfam" id="PF00496"/>
    </source>
</evidence>
<accession>A0ABM8GEW0</accession>
<comment type="subcellular location">
    <subcellularLocation>
        <location evidence="1">Cell envelope</location>
    </subcellularLocation>
</comment>
<dbReference type="Gene3D" id="3.40.190.10">
    <property type="entry name" value="Periplasmic binding protein-like II"/>
    <property type="match status" value="1"/>
</dbReference>
<evidence type="ECO:0000256" key="4">
    <source>
        <dbReference type="ARBA" id="ARBA00022729"/>
    </source>
</evidence>
<dbReference type="InterPro" id="IPR039424">
    <property type="entry name" value="SBP_5"/>
</dbReference>
<reference evidence="8" key="1">
    <citation type="journal article" date="2019" name="Int. J. Syst. Evol. Microbiol.">
        <title>The Global Catalogue of Microorganisms (GCM) 10K type strain sequencing project: providing services to taxonomists for standard genome sequencing and annotation.</title>
        <authorList>
            <consortium name="The Broad Institute Genomics Platform"/>
            <consortium name="The Broad Institute Genome Sequencing Center for Infectious Disease"/>
            <person name="Wu L."/>
            <person name="Ma J."/>
        </authorList>
    </citation>
    <scope>NUCLEOTIDE SEQUENCE [LARGE SCALE GENOMIC DNA]</scope>
    <source>
        <strain evidence="8">NBRC 108725</strain>
    </source>
</reference>
<dbReference type="Proteomes" id="UP001321498">
    <property type="component" value="Chromosome"/>
</dbReference>
<feature type="domain" description="Solute-binding protein family 5" evidence="6">
    <location>
        <begin position="85"/>
        <end position="448"/>
    </location>
</feature>
<evidence type="ECO:0000256" key="1">
    <source>
        <dbReference type="ARBA" id="ARBA00004196"/>
    </source>
</evidence>
<dbReference type="InterPro" id="IPR000914">
    <property type="entry name" value="SBP_5_dom"/>
</dbReference>
<dbReference type="RefSeq" id="WP_286276844.1">
    <property type="nucleotide sequence ID" value="NZ_AP027731.1"/>
</dbReference>
<dbReference type="CDD" id="cd00995">
    <property type="entry name" value="PBP2_NikA_DppA_OppA_like"/>
    <property type="match status" value="1"/>
</dbReference>
<evidence type="ECO:0000256" key="2">
    <source>
        <dbReference type="ARBA" id="ARBA00005695"/>
    </source>
</evidence>
<gene>
    <name evidence="7" type="ORF">GCM10025866_27620</name>
</gene>
<organism evidence="7 8">
    <name type="scientific">Naasia aerilata</name>
    <dbReference type="NCBI Taxonomy" id="1162966"/>
    <lineage>
        <taxon>Bacteria</taxon>
        <taxon>Bacillati</taxon>
        <taxon>Actinomycetota</taxon>
        <taxon>Actinomycetes</taxon>
        <taxon>Micrococcales</taxon>
        <taxon>Microbacteriaceae</taxon>
        <taxon>Naasia</taxon>
    </lineage>
</organism>
<keyword evidence="8" id="KW-1185">Reference proteome</keyword>